<feature type="non-terminal residue" evidence="1">
    <location>
        <position position="41"/>
    </location>
</feature>
<evidence type="ECO:0000313" key="1">
    <source>
        <dbReference type="EMBL" id="SVE13317.1"/>
    </source>
</evidence>
<sequence>MPFVAKMPEPYIFDIDQINKIIEENNDSIEDIKDYIAKKCD</sequence>
<proteinExistence type="predicted"/>
<reference evidence="1" key="1">
    <citation type="submission" date="2018-05" db="EMBL/GenBank/DDBJ databases">
        <authorList>
            <person name="Lanie J.A."/>
            <person name="Ng W.-L."/>
            <person name="Kazmierczak K.M."/>
            <person name="Andrzejewski T.M."/>
            <person name="Davidsen T.M."/>
            <person name="Wayne K.J."/>
            <person name="Tettelin H."/>
            <person name="Glass J.I."/>
            <person name="Rusch D."/>
            <person name="Podicherti R."/>
            <person name="Tsui H.-C.T."/>
            <person name="Winkler M.E."/>
        </authorList>
    </citation>
    <scope>NUCLEOTIDE SEQUENCE</scope>
</reference>
<accession>A0A383AZR1</accession>
<dbReference type="EMBL" id="UINC01196349">
    <property type="protein sequence ID" value="SVE13317.1"/>
    <property type="molecule type" value="Genomic_DNA"/>
</dbReference>
<gene>
    <name evidence="1" type="ORF">METZ01_LOCUS466171</name>
</gene>
<organism evidence="1">
    <name type="scientific">marine metagenome</name>
    <dbReference type="NCBI Taxonomy" id="408172"/>
    <lineage>
        <taxon>unclassified sequences</taxon>
        <taxon>metagenomes</taxon>
        <taxon>ecological metagenomes</taxon>
    </lineage>
</organism>
<protein>
    <submittedName>
        <fullName evidence="1">Uncharacterized protein</fullName>
    </submittedName>
</protein>
<name>A0A383AZR1_9ZZZZ</name>
<dbReference type="AlphaFoldDB" id="A0A383AZR1"/>